<organism evidence="1 2">
    <name type="scientific">Aristaeella hokkaidonensis</name>
    <dbReference type="NCBI Taxonomy" id="3046382"/>
    <lineage>
        <taxon>Bacteria</taxon>
        <taxon>Bacillati</taxon>
        <taxon>Bacillota</taxon>
        <taxon>Clostridia</taxon>
        <taxon>Eubacteriales</taxon>
        <taxon>Aristaeellaceae</taxon>
        <taxon>Aristaeella</taxon>
    </lineage>
</organism>
<keyword evidence="2" id="KW-1185">Reference proteome</keyword>
<dbReference type="Proteomes" id="UP000682782">
    <property type="component" value="Chromosome"/>
</dbReference>
<sequence>MNYEVLEQKGFEGRLRCYDDGVQMIYLLYGNDDFARKLQTIIGKPEMLSQE</sequence>
<proteinExistence type="predicted"/>
<reference evidence="1" key="1">
    <citation type="submission" date="2021-01" db="EMBL/GenBank/DDBJ databases">
        <title>Complete genome sequence of Clostridiales bacterium R-7.</title>
        <authorList>
            <person name="Mahoney-Kurpe S.C."/>
            <person name="Palevich N."/>
            <person name="Koike S."/>
            <person name="Moon C.D."/>
            <person name="Attwood G.T."/>
        </authorList>
    </citation>
    <scope>NUCLEOTIDE SEQUENCE</scope>
    <source>
        <strain evidence="1">R-7</strain>
    </source>
</reference>
<protein>
    <submittedName>
        <fullName evidence="1">Uncharacterized protein</fullName>
    </submittedName>
</protein>
<evidence type="ECO:0000313" key="1">
    <source>
        <dbReference type="EMBL" id="QUC67634.1"/>
    </source>
</evidence>
<accession>A0AC61N247</accession>
<evidence type="ECO:0000313" key="2">
    <source>
        <dbReference type="Proteomes" id="UP000682782"/>
    </source>
</evidence>
<dbReference type="EMBL" id="CP068393">
    <property type="protein sequence ID" value="QUC67634.1"/>
    <property type="molecule type" value="Genomic_DNA"/>
</dbReference>
<gene>
    <name evidence="1" type="ORF">JYE49_02725</name>
</gene>
<name>A0AC61N247_9FIRM</name>